<keyword evidence="1" id="KW-1133">Transmembrane helix</keyword>
<evidence type="ECO:0000313" key="3">
    <source>
        <dbReference type="Proteomes" id="UP000298458"/>
    </source>
</evidence>
<dbReference type="AlphaFoldDB" id="A0A4R9GJZ6"/>
<feature type="transmembrane region" description="Helical" evidence="1">
    <location>
        <begin position="49"/>
        <end position="70"/>
    </location>
</feature>
<name>A0A4R9GJZ6_9LEPT</name>
<dbReference type="Proteomes" id="UP000298458">
    <property type="component" value="Unassembled WGS sequence"/>
</dbReference>
<dbReference type="EMBL" id="RQET01000001">
    <property type="protein sequence ID" value="TGK14064.1"/>
    <property type="molecule type" value="Genomic_DNA"/>
</dbReference>
<organism evidence="2 3">
    <name type="scientific">Leptospira fletcheri</name>
    <dbReference type="NCBI Taxonomy" id="2484981"/>
    <lineage>
        <taxon>Bacteria</taxon>
        <taxon>Pseudomonadati</taxon>
        <taxon>Spirochaetota</taxon>
        <taxon>Spirochaetia</taxon>
        <taxon>Leptospirales</taxon>
        <taxon>Leptospiraceae</taxon>
        <taxon>Leptospira</taxon>
    </lineage>
</organism>
<accession>A0A4R9GJZ6</accession>
<comment type="caution">
    <text evidence="2">The sequence shown here is derived from an EMBL/GenBank/DDBJ whole genome shotgun (WGS) entry which is preliminary data.</text>
</comment>
<protein>
    <recommendedName>
        <fullName evidence="4">DUF4267 domain-containing protein</fullName>
    </recommendedName>
</protein>
<reference evidence="2" key="1">
    <citation type="journal article" date="2019" name="PLoS Negl. Trop. Dis.">
        <title>Revisiting the worldwide diversity of Leptospira species in the environment.</title>
        <authorList>
            <person name="Vincent A.T."/>
            <person name="Schiettekatte O."/>
            <person name="Bourhy P."/>
            <person name="Veyrier F.J."/>
            <person name="Picardeau M."/>
        </authorList>
    </citation>
    <scope>NUCLEOTIDE SEQUENCE [LARGE SCALE GENOMIC DNA]</scope>
    <source>
        <strain evidence="2">SSW15</strain>
    </source>
</reference>
<evidence type="ECO:0000256" key="1">
    <source>
        <dbReference type="SAM" id="Phobius"/>
    </source>
</evidence>
<keyword evidence="3" id="KW-1185">Reference proteome</keyword>
<keyword evidence="1" id="KW-0472">Membrane</keyword>
<evidence type="ECO:0008006" key="4">
    <source>
        <dbReference type="Google" id="ProtNLM"/>
    </source>
</evidence>
<feature type="transmembrane region" description="Helical" evidence="1">
    <location>
        <begin position="101"/>
        <end position="121"/>
    </location>
</feature>
<dbReference type="RefSeq" id="WP_135766405.1">
    <property type="nucleotide sequence ID" value="NZ_RQET01000001.1"/>
</dbReference>
<keyword evidence="1" id="KW-0812">Transmembrane</keyword>
<feature type="transmembrane region" description="Helical" evidence="1">
    <location>
        <begin position="7"/>
        <end position="29"/>
    </location>
</feature>
<proteinExistence type="predicted"/>
<evidence type="ECO:0000313" key="2">
    <source>
        <dbReference type="EMBL" id="TGK14064.1"/>
    </source>
</evidence>
<dbReference type="OrthoDB" id="9554174at2"/>
<sequence>MKKILPLAAVAVSVLFWLILASVTIIGLLNPQRASVGFGLAIADDPGALYYRVYATRNATLILTAFTFIALRYWRPLAILTTLTTPLAITDRLLLGNLGISAPPFHLLALILLVLSSALLWQKVLTTDQSS</sequence>
<gene>
    <name evidence="2" type="ORF">EHO60_01595</name>
</gene>